<dbReference type="InterPro" id="IPR023299">
    <property type="entry name" value="ATPase_P-typ_cyto_dom_N"/>
</dbReference>
<feature type="transmembrane region" description="Helical" evidence="10">
    <location>
        <begin position="154"/>
        <end position="173"/>
    </location>
</feature>
<feature type="transmembrane region" description="Helical" evidence="10">
    <location>
        <begin position="769"/>
        <end position="791"/>
    </location>
</feature>
<dbReference type="PROSITE" id="PS00154">
    <property type="entry name" value="ATPASE_E1_E2"/>
    <property type="match status" value="1"/>
</dbReference>
<dbReference type="GO" id="GO:0120029">
    <property type="term" value="P:proton export across plasma membrane"/>
    <property type="evidence" value="ECO:0007669"/>
    <property type="project" value="UniProtKB-UniRule"/>
</dbReference>
<proteinExistence type="inferred from homology"/>
<feature type="transmembrane region" description="Helical" evidence="10">
    <location>
        <begin position="125"/>
        <end position="148"/>
    </location>
</feature>
<dbReference type="NCBIfam" id="TIGR01494">
    <property type="entry name" value="ATPase_P-type"/>
    <property type="match status" value="2"/>
</dbReference>
<dbReference type="EC" id="7.1.2.1" evidence="10"/>
<feature type="transmembrane region" description="Helical" evidence="10">
    <location>
        <begin position="871"/>
        <end position="893"/>
    </location>
</feature>
<comment type="function">
    <text evidence="1">The plasma membrane ATPase of plants and fungi is a hydrogen ion pump. The proton gradient it generates drives the active transport of nutrients by H(+)-symport. The resulting external acidification and/or internal alkinization may mediate growth responses.</text>
</comment>
<reference evidence="13 14" key="1">
    <citation type="submission" date="2015-04" db="EMBL/GenBank/DDBJ databases">
        <authorList>
            <person name="Heijne W.H."/>
            <person name="Fedorova N.D."/>
            <person name="Nierman W.C."/>
            <person name="Vollebregt A.W."/>
            <person name="Zhao Z."/>
            <person name="Wu L."/>
            <person name="Kumar M."/>
            <person name="Stam H."/>
            <person name="van den Berg M.A."/>
            <person name="Pel H.J."/>
        </authorList>
    </citation>
    <scope>NUCLEOTIDE SEQUENCE [LARGE SCALE GENOMIC DNA]</scope>
    <source>
        <strain evidence="13 14">CBS 393.64</strain>
    </source>
</reference>
<dbReference type="GO" id="GO:0005886">
    <property type="term" value="C:plasma membrane"/>
    <property type="evidence" value="ECO:0007669"/>
    <property type="project" value="UniProtKB-SubCell"/>
</dbReference>
<dbReference type="EMBL" id="LASV01000116">
    <property type="protein sequence ID" value="KKA22972.1"/>
    <property type="molecule type" value="Genomic_DNA"/>
</dbReference>
<feature type="domain" description="Cation-transporting P-type ATPase N-terminal" evidence="12">
    <location>
        <begin position="82"/>
        <end position="153"/>
    </location>
</feature>
<dbReference type="AlphaFoldDB" id="A0A0F4YXD6"/>
<keyword evidence="10" id="KW-0406">Ion transport</keyword>
<dbReference type="PRINTS" id="PR00120">
    <property type="entry name" value="HATPASE"/>
</dbReference>
<dbReference type="PANTHER" id="PTHR42861">
    <property type="entry name" value="CALCIUM-TRANSPORTING ATPASE"/>
    <property type="match status" value="1"/>
</dbReference>
<dbReference type="Pfam" id="PF00690">
    <property type="entry name" value="Cation_ATPase_N"/>
    <property type="match status" value="1"/>
</dbReference>
<dbReference type="SMART" id="SM00831">
    <property type="entry name" value="Cation_ATPase_N"/>
    <property type="match status" value="1"/>
</dbReference>
<dbReference type="Gene3D" id="2.70.150.10">
    <property type="entry name" value="Calcium-transporting ATPase, cytoplasmic transduction domain A"/>
    <property type="match status" value="1"/>
</dbReference>
<dbReference type="SUPFAM" id="SSF81653">
    <property type="entry name" value="Calcium ATPase, transduction domain A"/>
    <property type="match status" value="2"/>
</dbReference>
<dbReference type="SUPFAM" id="SSF81665">
    <property type="entry name" value="Calcium ATPase, transmembrane domain M"/>
    <property type="match status" value="1"/>
</dbReference>
<evidence type="ECO:0000256" key="7">
    <source>
        <dbReference type="ARBA" id="ARBA00022967"/>
    </source>
</evidence>
<evidence type="ECO:0000313" key="13">
    <source>
        <dbReference type="EMBL" id="KKA22972.1"/>
    </source>
</evidence>
<comment type="caution">
    <text evidence="13">The sequence shown here is derived from an EMBL/GenBank/DDBJ whole genome shotgun (WGS) entry which is preliminary data.</text>
</comment>
<dbReference type="InterPro" id="IPR059000">
    <property type="entry name" value="ATPase_P-type_domA"/>
</dbReference>
<evidence type="ECO:0000256" key="8">
    <source>
        <dbReference type="ARBA" id="ARBA00022989"/>
    </source>
</evidence>
<gene>
    <name evidence="13" type="ORF">T310_2986</name>
</gene>
<evidence type="ECO:0000313" key="14">
    <source>
        <dbReference type="Proteomes" id="UP000053958"/>
    </source>
</evidence>
<dbReference type="Gene3D" id="3.40.50.1000">
    <property type="entry name" value="HAD superfamily/HAD-like"/>
    <property type="match status" value="1"/>
</dbReference>
<feature type="transmembrane region" description="Helical" evidence="10">
    <location>
        <begin position="803"/>
        <end position="823"/>
    </location>
</feature>
<dbReference type="GO" id="GO:0016887">
    <property type="term" value="F:ATP hydrolysis activity"/>
    <property type="evidence" value="ECO:0007669"/>
    <property type="project" value="InterPro"/>
</dbReference>
<dbReference type="OrthoDB" id="116380at2759"/>
<dbReference type="NCBIfam" id="TIGR01647">
    <property type="entry name" value="ATPase-IIIA_H"/>
    <property type="match status" value="1"/>
</dbReference>
<keyword evidence="10" id="KW-0375">Hydrogen ion transport</keyword>
<evidence type="ECO:0000256" key="6">
    <source>
        <dbReference type="ARBA" id="ARBA00022840"/>
    </source>
</evidence>
<dbReference type="Gene3D" id="1.20.1110.10">
    <property type="entry name" value="Calcium-transporting ATPase, transmembrane domain"/>
    <property type="match status" value="1"/>
</dbReference>
<feature type="region of interest" description="Disordered" evidence="11">
    <location>
        <begin position="1"/>
        <end position="28"/>
    </location>
</feature>
<keyword evidence="8 10" id="KW-1133">Transmembrane helix</keyword>
<evidence type="ECO:0000256" key="1">
    <source>
        <dbReference type="ARBA" id="ARBA00003417"/>
    </source>
</evidence>
<dbReference type="InterPro" id="IPR006534">
    <property type="entry name" value="P-type_ATPase_IIIA"/>
</dbReference>
<dbReference type="SFLD" id="SFLDS00003">
    <property type="entry name" value="Haloacid_Dehalogenase"/>
    <property type="match status" value="1"/>
</dbReference>
<comment type="subcellular location">
    <subcellularLocation>
        <location evidence="10">Cell membrane</location>
        <topology evidence="10">Multi-pass membrane protein</topology>
    </subcellularLocation>
    <subcellularLocation>
        <location evidence="2">Membrane</location>
        <topology evidence="2">Multi-pass membrane protein</topology>
    </subcellularLocation>
</comment>
<keyword evidence="14" id="KW-1185">Reference proteome</keyword>
<evidence type="ECO:0000259" key="12">
    <source>
        <dbReference type="SMART" id="SM00831"/>
    </source>
</evidence>
<comment type="similarity">
    <text evidence="3 10">Belongs to the cation transport ATPase (P-type) (TC 3.A.3) family. Type IIIA subfamily.</text>
</comment>
<dbReference type="InterPro" id="IPR001757">
    <property type="entry name" value="P_typ_ATPase"/>
</dbReference>
<dbReference type="InterPro" id="IPR023298">
    <property type="entry name" value="ATPase_P-typ_TM_dom_sf"/>
</dbReference>
<dbReference type="GO" id="GO:0005524">
    <property type="term" value="F:ATP binding"/>
    <property type="evidence" value="ECO:0007669"/>
    <property type="project" value="UniProtKB-UniRule"/>
</dbReference>
<evidence type="ECO:0000256" key="10">
    <source>
        <dbReference type="RuleBase" id="RU362083"/>
    </source>
</evidence>
<feature type="transmembrane region" description="Helical" evidence="10">
    <location>
        <begin position="742"/>
        <end position="763"/>
    </location>
</feature>
<accession>A0A0F4YXD6</accession>
<evidence type="ECO:0000256" key="5">
    <source>
        <dbReference type="ARBA" id="ARBA00022741"/>
    </source>
</evidence>
<evidence type="ECO:0000256" key="3">
    <source>
        <dbReference type="ARBA" id="ARBA00008804"/>
    </source>
</evidence>
<keyword evidence="5 10" id="KW-0547">Nucleotide-binding</keyword>
<protein>
    <recommendedName>
        <fullName evidence="10">Plasma membrane ATPase</fullName>
        <ecNumber evidence="10">7.1.2.1</ecNumber>
    </recommendedName>
</protein>
<sequence>MAERRISYAPDVENGDHPRNAPDINDSTAQLDEYTALNRYISTARERRRGSTSSAGEAYDNAKSKGKPWWAFWRSAGDGFGGEGQFVAPDEWLDTDIRAGLKSSDIEPRRKKSGWNELVTEKQNWLIQFIGYFRGPILYVMELAVILAAGLRDWIDFGVIIGILMLNAIVGWYQEKQAADVVASLKGDIAMRAWVIRDGHEQEILARELVPGDIVILEEGHVVPADVRLICDYNKPENFELYKQHLASLGDDTLKEKEDEDEDDREQHLGHPIVAVDQSAITGESLAVDKYMGDTCYYTTGCKRGKAFAVVTATAKHSFVGKTASLVQGAKDQGHFKAIMNSIGTTLLVLVMFWILAAWIGGFFRHLRIALPEDSDRNLLHYTLILFIIGVPVGLPVVTTTTLAVGAAYLAKQKAIVQKLTAIESLAGVDVLCSDKTGTLTANQLSIREPYVAEGVDVNWMFAVAAIASSHNVKNLDPIDKVTILTLRRYPKAREILSRNWVTEKFTPFDPVSKRITTVCTCDGVRYTCAKGAPKAILNLTQCSEEEARLYKEKAAEFARRGFRSLGVAVQKEGEPWQLLGMYPMFDPPREDTAHTITEAQNLGLSVKMLTGDAIAIAKETCKMLALGTKVYNSERLIHGGLTGSRVHDLVERADGFAEVFPEHKYQVVEMLQQRGHLTAMTGDGVNDAPSLKKSDCGIAVEGATEAAQAAADIVFLAPGLSTIVDSIKVARQIFQRMKAYIQYRIALCLHLEIYLVTSMIIINETIRADLIVFIALFADLATIAVAYDNAHYEQRPVEWQLPKIWVISVVLGVLLAAGTWIIRGTMFLSNGGVIENWGNPQEILFLEVALTENWLIFVTRGGKTLPSWQLVGAIAGVDILATLFCVFGWLSGGYPEQTSPPDPAHFSDGPTSIVTVVVVWAYSLGVTIIIAMVYAILTDIPWLDNLGRSSRSKADTHLENLIGHLSKLAIEHEKDEHTGRSRYVLTTRAPEEEDDE</sequence>
<dbReference type="Pfam" id="PF00702">
    <property type="entry name" value="Hydrolase"/>
    <property type="match status" value="1"/>
</dbReference>
<dbReference type="Pfam" id="PF00122">
    <property type="entry name" value="E1-E2_ATPase"/>
    <property type="match status" value="2"/>
</dbReference>
<dbReference type="GO" id="GO:0008553">
    <property type="term" value="F:P-type proton-exporting transporter activity"/>
    <property type="evidence" value="ECO:0007669"/>
    <property type="project" value="UniProtKB-UniRule"/>
</dbReference>
<dbReference type="InterPro" id="IPR018303">
    <property type="entry name" value="ATPase_P-typ_P_site"/>
</dbReference>
<dbReference type="InterPro" id="IPR044492">
    <property type="entry name" value="P_typ_ATPase_HD_dom"/>
</dbReference>
<keyword evidence="10" id="KW-0813">Transport</keyword>
<dbReference type="SFLD" id="SFLDG00002">
    <property type="entry name" value="C1.7:_P-type_atpase_like"/>
    <property type="match status" value="1"/>
</dbReference>
<organism evidence="13 14">
    <name type="scientific">Rasamsonia emersonii (strain ATCC 16479 / CBS 393.64 / IMI 116815)</name>
    <dbReference type="NCBI Taxonomy" id="1408163"/>
    <lineage>
        <taxon>Eukaryota</taxon>
        <taxon>Fungi</taxon>
        <taxon>Dikarya</taxon>
        <taxon>Ascomycota</taxon>
        <taxon>Pezizomycotina</taxon>
        <taxon>Eurotiomycetes</taxon>
        <taxon>Eurotiomycetidae</taxon>
        <taxon>Eurotiales</taxon>
        <taxon>Trichocomaceae</taxon>
        <taxon>Rasamsonia</taxon>
    </lineage>
</organism>
<dbReference type="RefSeq" id="XP_013329584.1">
    <property type="nucleotide sequence ID" value="XM_013474130.1"/>
</dbReference>
<feature type="transmembrane region" description="Helical" evidence="10">
    <location>
        <begin position="913"/>
        <end position="938"/>
    </location>
</feature>
<dbReference type="PRINTS" id="PR00119">
    <property type="entry name" value="CATATPASE"/>
</dbReference>
<keyword evidence="13" id="KW-0378">Hydrolase</keyword>
<feature type="transmembrane region" description="Helical" evidence="10">
    <location>
        <begin position="843"/>
        <end position="859"/>
    </location>
</feature>
<keyword evidence="10" id="KW-0460">Magnesium</keyword>
<keyword evidence="7 10" id="KW-1278">Translocase</keyword>
<feature type="transmembrane region" description="Helical" evidence="10">
    <location>
        <begin position="384"/>
        <end position="411"/>
    </location>
</feature>
<name>A0A0F4YXD6_RASE3</name>
<dbReference type="InterPro" id="IPR036412">
    <property type="entry name" value="HAD-like_sf"/>
</dbReference>
<dbReference type="InterPro" id="IPR004014">
    <property type="entry name" value="ATPase_P-typ_cation-transptr_N"/>
</dbReference>
<comment type="catalytic activity">
    <reaction evidence="10">
        <text>ATP + H2O + H(+)(in) = ADP + phosphate + 2 H(+)(out)</text>
        <dbReference type="Rhea" id="RHEA:20852"/>
        <dbReference type="ChEBI" id="CHEBI:15377"/>
        <dbReference type="ChEBI" id="CHEBI:15378"/>
        <dbReference type="ChEBI" id="CHEBI:30616"/>
        <dbReference type="ChEBI" id="CHEBI:43474"/>
        <dbReference type="ChEBI" id="CHEBI:456216"/>
        <dbReference type="EC" id="7.1.2.1"/>
    </reaction>
</comment>
<feature type="transmembrane region" description="Helical" evidence="10">
    <location>
        <begin position="343"/>
        <end position="364"/>
    </location>
</feature>
<keyword evidence="6 10" id="KW-0067">ATP-binding</keyword>
<dbReference type="CDD" id="cd02076">
    <property type="entry name" value="P-type_ATPase_H"/>
    <property type="match status" value="1"/>
</dbReference>
<keyword evidence="9 10" id="KW-0472">Membrane</keyword>
<dbReference type="InterPro" id="IPR008250">
    <property type="entry name" value="ATPase_P-typ_transduc_dom_A_sf"/>
</dbReference>
<dbReference type="InterPro" id="IPR023214">
    <property type="entry name" value="HAD_sf"/>
</dbReference>
<evidence type="ECO:0000256" key="11">
    <source>
        <dbReference type="SAM" id="MobiDB-lite"/>
    </source>
</evidence>
<feature type="region of interest" description="Disordered" evidence="11">
    <location>
        <begin position="977"/>
        <end position="997"/>
    </location>
</feature>
<dbReference type="Gene3D" id="3.40.1110.10">
    <property type="entry name" value="Calcium-transporting ATPase, cytoplasmic domain N"/>
    <property type="match status" value="1"/>
</dbReference>
<evidence type="ECO:0000256" key="4">
    <source>
        <dbReference type="ARBA" id="ARBA00022692"/>
    </source>
</evidence>
<evidence type="ECO:0000256" key="2">
    <source>
        <dbReference type="ARBA" id="ARBA00004141"/>
    </source>
</evidence>
<dbReference type="STRING" id="1408163.A0A0F4YXD6"/>
<dbReference type="GeneID" id="25315337"/>
<dbReference type="FunFam" id="3.40.50.1000:FF:000008">
    <property type="entry name" value="Plasma membrane ATPase"/>
    <property type="match status" value="1"/>
</dbReference>
<dbReference type="FunFam" id="3.40.1110.10:FF:000005">
    <property type="entry name" value="Plasma membrane ATPase"/>
    <property type="match status" value="1"/>
</dbReference>
<dbReference type="Proteomes" id="UP000053958">
    <property type="component" value="Unassembled WGS sequence"/>
</dbReference>
<dbReference type="SFLD" id="SFLDF00027">
    <property type="entry name" value="p-type_atpase"/>
    <property type="match status" value="1"/>
</dbReference>
<keyword evidence="4 10" id="KW-0812">Transmembrane</keyword>
<dbReference type="SUPFAM" id="SSF56784">
    <property type="entry name" value="HAD-like"/>
    <property type="match status" value="1"/>
</dbReference>
<evidence type="ECO:0000256" key="9">
    <source>
        <dbReference type="ARBA" id="ARBA00023136"/>
    </source>
</evidence>